<organism evidence="3 4">
    <name type="scientific">Zemynaea arenosa</name>
    <dbReference type="NCBI Taxonomy" id="2561931"/>
    <lineage>
        <taxon>Bacteria</taxon>
        <taxon>Pseudomonadati</taxon>
        <taxon>Pseudomonadota</taxon>
        <taxon>Betaproteobacteria</taxon>
        <taxon>Burkholderiales</taxon>
        <taxon>Oxalobacteraceae</taxon>
        <taxon>Telluria group</taxon>
        <taxon>Zemynaea</taxon>
    </lineage>
</organism>
<dbReference type="NCBIfam" id="NF003429">
    <property type="entry name" value="PRK04926.1"/>
    <property type="match status" value="1"/>
</dbReference>
<reference evidence="3 4" key="1">
    <citation type="submission" date="2019-03" db="EMBL/GenBank/DDBJ databases">
        <title>Draft Genome Sequence of Massilia arenosa sp. nov., a Novel Massilia Species Isolated from a Sandy-loam Maize Soil.</title>
        <authorList>
            <person name="Raths R."/>
            <person name="Peta V."/>
            <person name="Bucking H."/>
        </authorList>
    </citation>
    <scope>NUCLEOTIDE SEQUENCE [LARGE SCALE GENOMIC DNA]</scope>
    <source>
        <strain evidence="3 4">MC02</strain>
    </source>
</reference>
<sequence length="497" mass="56389">MTVNTKKTYSKLLKCKRTRPSSVPGRNIVTESESDRGRILFCPAFRRLQQKAQVFSMEPNAAVRSRLTHSLEVSQIGRYIADQVCEKLADKDLATHSELVALTNFVESACLMHDIGNPPFGHFGEAAIQAWFRENGADCITAVLKGTARAITESDDRVRTALADFLEFDGNPQGFRVVTKLQWNTDEYGLNLTHTTLAAYLKYFRKAGVPKDKLGSFAKKAGFFSTEAELVDQIWQTFGYKKPQRFPLAYIMEAADDIAYCISDLEDSIEKDLIDQDKALSVILKMWTAVKGTSTLDQKITKELEFAFAKKKHGEEYTYTNFRTALSRLIVTHVADRYVRNHQKILDGTAESLLGENSSAGKILKILKSYCQDHVYNHYTVERTELAGYAAIYGLLNHFKPLLSANMDRFRAALVGKNKDSAEVPILVERKFLSLFPARYIKVYNQEVSTINLDQQSQEYHLQEWVYRAHLIVDFISGMTDDFAMTTYRTYSGTVLQ</sequence>
<keyword evidence="4" id="KW-1185">Reference proteome</keyword>
<dbReference type="InterPro" id="IPR006261">
    <property type="entry name" value="dGTPase"/>
</dbReference>
<evidence type="ECO:0000313" key="4">
    <source>
        <dbReference type="Proteomes" id="UP000298438"/>
    </source>
</evidence>
<dbReference type="GO" id="GO:0008832">
    <property type="term" value="F:dGTPase activity"/>
    <property type="evidence" value="ECO:0007669"/>
    <property type="project" value="UniProtKB-EC"/>
</dbReference>
<dbReference type="InterPro" id="IPR023293">
    <property type="entry name" value="dGTP_triP_hydro_central_sf"/>
</dbReference>
<dbReference type="EC" id="3.1.5.1" evidence="3"/>
<dbReference type="RefSeq" id="WP_135207505.1">
    <property type="nucleotide sequence ID" value="NZ_SPVF01000153.1"/>
</dbReference>
<dbReference type="InterPro" id="IPR003607">
    <property type="entry name" value="HD/PDEase_dom"/>
</dbReference>
<feature type="domain" description="HD" evidence="2">
    <location>
        <begin position="66"/>
        <end position="261"/>
    </location>
</feature>
<dbReference type="AlphaFoldDB" id="A0A4Y9SAS2"/>
<evidence type="ECO:0000256" key="1">
    <source>
        <dbReference type="ARBA" id="ARBA00022801"/>
    </source>
</evidence>
<dbReference type="OrthoDB" id="9803619at2"/>
<dbReference type="EMBL" id="SPVF01000153">
    <property type="protein sequence ID" value="TFW19030.1"/>
    <property type="molecule type" value="Genomic_DNA"/>
</dbReference>
<name>A0A4Y9SAS2_9BURK</name>
<dbReference type="SMART" id="SM00471">
    <property type="entry name" value="HDc"/>
    <property type="match status" value="1"/>
</dbReference>
<proteinExistence type="predicted"/>
<dbReference type="PANTHER" id="PTHR11373:SF32">
    <property type="entry name" value="DEOXYGUANOSINETRIPHOSPHATE TRIPHOSPHOHYDROLASE"/>
    <property type="match status" value="1"/>
</dbReference>
<dbReference type="SUPFAM" id="SSF109604">
    <property type="entry name" value="HD-domain/PDEase-like"/>
    <property type="match status" value="1"/>
</dbReference>
<accession>A0A4Y9SAS2</accession>
<keyword evidence="1 3" id="KW-0378">Hydrolase</keyword>
<dbReference type="PANTHER" id="PTHR11373">
    <property type="entry name" value="DEOXYNUCLEOSIDE TRIPHOSPHATE TRIPHOSPHOHYDROLASE"/>
    <property type="match status" value="1"/>
</dbReference>
<dbReference type="Proteomes" id="UP000298438">
    <property type="component" value="Unassembled WGS sequence"/>
</dbReference>
<gene>
    <name evidence="3" type="ORF">E4L96_12230</name>
</gene>
<dbReference type="Gene3D" id="1.10.3410.10">
    <property type="entry name" value="putative deoxyguanosinetriphosphate triphosphohydrolase like domain"/>
    <property type="match status" value="1"/>
</dbReference>
<dbReference type="InterPro" id="IPR050135">
    <property type="entry name" value="dGTPase-like"/>
</dbReference>
<dbReference type="InterPro" id="IPR006674">
    <property type="entry name" value="HD_domain"/>
</dbReference>
<dbReference type="GO" id="GO:0006203">
    <property type="term" value="P:dGTP catabolic process"/>
    <property type="evidence" value="ECO:0007669"/>
    <property type="project" value="TreeGrafter"/>
</dbReference>
<protein>
    <submittedName>
        <fullName evidence="3">dGTPase</fullName>
        <ecNumber evidence="3">3.1.5.1</ecNumber>
    </submittedName>
</protein>
<dbReference type="PROSITE" id="PS51831">
    <property type="entry name" value="HD"/>
    <property type="match status" value="1"/>
</dbReference>
<dbReference type="Pfam" id="PF01966">
    <property type="entry name" value="HD"/>
    <property type="match status" value="1"/>
</dbReference>
<comment type="caution">
    <text evidence="3">The sequence shown here is derived from an EMBL/GenBank/DDBJ whole genome shotgun (WGS) entry which is preliminary data.</text>
</comment>
<dbReference type="Gene3D" id="1.10.3210.10">
    <property type="entry name" value="Hypothetical protein af1432"/>
    <property type="match status" value="2"/>
</dbReference>
<evidence type="ECO:0000313" key="3">
    <source>
        <dbReference type="EMBL" id="TFW19030.1"/>
    </source>
</evidence>
<evidence type="ECO:0000259" key="2">
    <source>
        <dbReference type="PROSITE" id="PS51831"/>
    </source>
</evidence>
<dbReference type="NCBIfam" id="TIGR01353">
    <property type="entry name" value="dGTP_triPase"/>
    <property type="match status" value="1"/>
</dbReference>
<dbReference type="CDD" id="cd00077">
    <property type="entry name" value="HDc"/>
    <property type="match status" value="1"/>
</dbReference>